<reference evidence="4" key="1">
    <citation type="journal article" date="2019" name="Int. J. Syst. Evol. Microbiol.">
        <title>The Global Catalogue of Microorganisms (GCM) 10K type strain sequencing project: providing services to taxonomists for standard genome sequencing and annotation.</title>
        <authorList>
            <consortium name="The Broad Institute Genomics Platform"/>
            <consortium name="The Broad Institute Genome Sequencing Center for Infectious Disease"/>
            <person name="Wu L."/>
            <person name="Ma J."/>
        </authorList>
    </citation>
    <scope>NUCLEOTIDE SEQUENCE [LARGE SCALE GENOMIC DNA]</scope>
    <source>
        <strain evidence="4">CGMCC 4.7277</strain>
    </source>
</reference>
<sequence length="154" mass="17437">MTESLGDNADSFADREPVTSRVLDAPQARVFQAFSDSDQLARWWGPRGFTNTFEEFDLRPGGAWRFVMHGPDGTNYPNESVFVEVVPRERVVFRHHSGHEFEMTITFAEQAGKTRLGWRQRFDSAAECQRVASFAVEANEQNLDRLQALLAGLA</sequence>
<protein>
    <submittedName>
        <fullName evidence="3">SRPBCC family protein</fullName>
    </submittedName>
</protein>
<dbReference type="CDD" id="cd08894">
    <property type="entry name" value="SRPBCC_CalC_Aha1-like_1"/>
    <property type="match status" value="1"/>
</dbReference>
<dbReference type="Gene3D" id="3.30.530.20">
    <property type="match status" value="1"/>
</dbReference>
<feature type="domain" description="Activator of Hsp90 ATPase homologue 1/2-like C-terminal" evidence="2">
    <location>
        <begin position="24"/>
        <end position="150"/>
    </location>
</feature>
<dbReference type="EMBL" id="JBHSMX010000065">
    <property type="protein sequence ID" value="MFC5523482.1"/>
    <property type="molecule type" value="Genomic_DNA"/>
</dbReference>
<keyword evidence="4" id="KW-1185">Reference proteome</keyword>
<dbReference type="SUPFAM" id="SSF55961">
    <property type="entry name" value="Bet v1-like"/>
    <property type="match status" value="1"/>
</dbReference>
<dbReference type="InterPro" id="IPR023393">
    <property type="entry name" value="START-like_dom_sf"/>
</dbReference>
<comment type="caution">
    <text evidence="3">The sequence shown here is derived from an EMBL/GenBank/DDBJ whole genome shotgun (WGS) entry which is preliminary data.</text>
</comment>
<proteinExistence type="inferred from homology"/>
<evidence type="ECO:0000259" key="2">
    <source>
        <dbReference type="Pfam" id="PF08327"/>
    </source>
</evidence>
<evidence type="ECO:0000313" key="3">
    <source>
        <dbReference type="EMBL" id="MFC5523482.1"/>
    </source>
</evidence>
<dbReference type="Proteomes" id="UP001596084">
    <property type="component" value="Unassembled WGS sequence"/>
</dbReference>
<organism evidence="3 4">
    <name type="scientific">Polaromonas jejuensis</name>
    <dbReference type="NCBI Taxonomy" id="457502"/>
    <lineage>
        <taxon>Bacteria</taxon>
        <taxon>Pseudomonadati</taxon>
        <taxon>Pseudomonadota</taxon>
        <taxon>Betaproteobacteria</taxon>
        <taxon>Burkholderiales</taxon>
        <taxon>Comamonadaceae</taxon>
        <taxon>Polaromonas</taxon>
    </lineage>
</organism>
<comment type="similarity">
    <text evidence="1">Belongs to the AHA1 family.</text>
</comment>
<accession>A0ABW0QIN6</accession>
<gene>
    <name evidence="3" type="ORF">ACFPP7_21570</name>
</gene>
<evidence type="ECO:0000256" key="1">
    <source>
        <dbReference type="ARBA" id="ARBA00006817"/>
    </source>
</evidence>
<dbReference type="Pfam" id="PF08327">
    <property type="entry name" value="AHSA1"/>
    <property type="match status" value="1"/>
</dbReference>
<name>A0ABW0QIN6_9BURK</name>
<dbReference type="RefSeq" id="WP_068832701.1">
    <property type="nucleotide sequence ID" value="NZ_JBHSMX010000065.1"/>
</dbReference>
<evidence type="ECO:0000313" key="4">
    <source>
        <dbReference type="Proteomes" id="UP001596084"/>
    </source>
</evidence>
<dbReference type="InterPro" id="IPR013538">
    <property type="entry name" value="ASHA1/2-like_C"/>
</dbReference>